<organism evidence="1 2">
    <name type="scientific">Theobroma cacao</name>
    <name type="common">Cacao</name>
    <name type="synonym">Cocoa</name>
    <dbReference type="NCBI Taxonomy" id="3641"/>
    <lineage>
        <taxon>Eukaryota</taxon>
        <taxon>Viridiplantae</taxon>
        <taxon>Streptophyta</taxon>
        <taxon>Embryophyta</taxon>
        <taxon>Tracheophyta</taxon>
        <taxon>Spermatophyta</taxon>
        <taxon>Magnoliopsida</taxon>
        <taxon>eudicotyledons</taxon>
        <taxon>Gunneridae</taxon>
        <taxon>Pentapetalae</taxon>
        <taxon>rosids</taxon>
        <taxon>malvids</taxon>
        <taxon>Malvales</taxon>
        <taxon>Malvaceae</taxon>
        <taxon>Byttnerioideae</taxon>
        <taxon>Theobroma</taxon>
    </lineage>
</organism>
<dbReference type="Gramene" id="EOY13821">
    <property type="protein sequence ID" value="EOY13821"/>
    <property type="gene ID" value="TCM_032476"/>
</dbReference>
<evidence type="ECO:0000313" key="1">
    <source>
        <dbReference type="EMBL" id="EOY13821.1"/>
    </source>
</evidence>
<keyword evidence="2" id="KW-1185">Reference proteome</keyword>
<dbReference type="EMBL" id="CM001885">
    <property type="protein sequence ID" value="EOY13821.1"/>
    <property type="molecule type" value="Genomic_DNA"/>
</dbReference>
<dbReference type="HOGENOM" id="CLU_2817627_0_0_1"/>
<sequence length="67" mass="7846">MSNEEVFMTRDKCFLKGTFQIKMICGKFVRNMEPLLVAQTSSMNLMLWMLESSLYLGWPIMGLQHHC</sequence>
<protein>
    <submittedName>
        <fullName evidence="1">Uncharacterized protein</fullName>
    </submittedName>
</protein>
<accession>A0A061F9W1</accession>
<name>A0A061F9W1_THECC</name>
<gene>
    <name evidence="1" type="ORF">TCM_032476</name>
</gene>
<dbReference type="AlphaFoldDB" id="A0A061F9W1"/>
<reference evidence="1 2" key="1">
    <citation type="journal article" date="2013" name="Genome Biol.">
        <title>The genome sequence of the most widely cultivated cacao type and its use to identify candidate genes regulating pod color.</title>
        <authorList>
            <person name="Motamayor J.C."/>
            <person name="Mockaitis K."/>
            <person name="Schmutz J."/>
            <person name="Haiminen N."/>
            <person name="Iii D.L."/>
            <person name="Cornejo O."/>
            <person name="Findley S.D."/>
            <person name="Zheng P."/>
            <person name="Utro F."/>
            <person name="Royaert S."/>
            <person name="Saski C."/>
            <person name="Jenkins J."/>
            <person name="Podicheti R."/>
            <person name="Zhao M."/>
            <person name="Scheffler B.E."/>
            <person name="Stack J.C."/>
            <person name="Feltus F.A."/>
            <person name="Mustiga G.M."/>
            <person name="Amores F."/>
            <person name="Phillips W."/>
            <person name="Marelli J.P."/>
            <person name="May G.D."/>
            <person name="Shapiro H."/>
            <person name="Ma J."/>
            <person name="Bustamante C.D."/>
            <person name="Schnell R.J."/>
            <person name="Main D."/>
            <person name="Gilbert D."/>
            <person name="Parida L."/>
            <person name="Kuhn D.N."/>
        </authorList>
    </citation>
    <scope>NUCLEOTIDE SEQUENCE [LARGE SCALE GENOMIC DNA]</scope>
    <source>
        <strain evidence="2">cv. Matina 1-6</strain>
    </source>
</reference>
<evidence type="ECO:0000313" key="2">
    <source>
        <dbReference type="Proteomes" id="UP000026915"/>
    </source>
</evidence>
<dbReference type="InParanoid" id="A0A061F9W1"/>
<proteinExistence type="predicted"/>
<dbReference type="Proteomes" id="UP000026915">
    <property type="component" value="Chromosome 7"/>
</dbReference>